<dbReference type="Proteomes" id="UP000325315">
    <property type="component" value="Unassembled WGS sequence"/>
</dbReference>
<dbReference type="Gene3D" id="2.40.70.10">
    <property type="entry name" value="Acid Proteases"/>
    <property type="match status" value="1"/>
</dbReference>
<organism evidence="2 3">
    <name type="scientific">Gossypium australe</name>
    <dbReference type="NCBI Taxonomy" id="47621"/>
    <lineage>
        <taxon>Eukaryota</taxon>
        <taxon>Viridiplantae</taxon>
        <taxon>Streptophyta</taxon>
        <taxon>Embryophyta</taxon>
        <taxon>Tracheophyta</taxon>
        <taxon>Spermatophyta</taxon>
        <taxon>Magnoliopsida</taxon>
        <taxon>eudicotyledons</taxon>
        <taxon>Gunneridae</taxon>
        <taxon>Pentapetalae</taxon>
        <taxon>rosids</taxon>
        <taxon>malvids</taxon>
        <taxon>Malvales</taxon>
        <taxon>Malvaceae</taxon>
        <taxon>Malvoideae</taxon>
        <taxon>Gossypium</taxon>
    </lineage>
</organism>
<keyword evidence="1" id="KW-0732">Signal</keyword>
<dbReference type="OrthoDB" id="5597136at2759"/>
<evidence type="ECO:0000313" key="2">
    <source>
        <dbReference type="EMBL" id="KAA3460228.1"/>
    </source>
</evidence>
<accession>A0A5B6USM4</accession>
<dbReference type="Pfam" id="PF08284">
    <property type="entry name" value="RVP_2"/>
    <property type="match status" value="1"/>
</dbReference>
<proteinExistence type="predicted"/>
<name>A0A5B6USM4_9ROSI</name>
<protein>
    <submittedName>
        <fullName evidence="2">Retrotransposon protein</fullName>
    </submittedName>
</protein>
<sequence>MLFEHVKILLHSMLLLGYCFSTDLMLLPFDEFDVILDRDWLTQNDAVVNCKQKLIELKC</sequence>
<dbReference type="AlphaFoldDB" id="A0A5B6USM4"/>
<dbReference type="InterPro" id="IPR021109">
    <property type="entry name" value="Peptidase_aspartic_dom_sf"/>
</dbReference>
<keyword evidence="3" id="KW-1185">Reference proteome</keyword>
<feature type="chain" id="PRO_5022794169" evidence="1">
    <location>
        <begin position="22"/>
        <end position="59"/>
    </location>
</feature>
<comment type="caution">
    <text evidence="2">The sequence shown here is derived from an EMBL/GenBank/DDBJ whole genome shotgun (WGS) entry which is preliminary data.</text>
</comment>
<dbReference type="EMBL" id="SMMG02000009">
    <property type="protein sequence ID" value="KAA3460228.1"/>
    <property type="molecule type" value="Genomic_DNA"/>
</dbReference>
<gene>
    <name evidence="2" type="ORF">EPI10_026917</name>
</gene>
<reference evidence="3" key="1">
    <citation type="journal article" date="2019" name="Plant Biotechnol. J.">
        <title>Genome sequencing of the Australian wild diploid species Gossypium australe highlights disease resistance and delayed gland morphogenesis.</title>
        <authorList>
            <person name="Cai Y."/>
            <person name="Cai X."/>
            <person name="Wang Q."/>
            <person name="Wang P."/>
            <person name="Zhang Y."/>
            <person name="Cai C."/>
            <person name="Xu Y."/>
            <person name="Wang K."/>
            <person name="Zhou Z."/>
            <person name="Wang C."/>
            <person name="Geng S."/>
            <person name="Li B."/>
            <person name="Dong Q."/>
            <person name="Hou Y."/>
            <person name="Wang H."/>
            <person name="Ai P."/>
            <person name="Liu Z."/>
            <person name="Yi F."/>
            <person name="Sun M."/>
            <person name="An G."/>
            <person name="Cheng J."/>
            <person name="Zhang Y."/>
            <person name="Shi Q."/>
            <person name="Xie Y."/>
            <person name="Shi X."/>
            <person name="Chang Y."/>
            <person name="Huang F."/>
            <person name="Chen Y."/>
            <person name="Hong S."/>
            <person name="Mi L."/>
            <person name="Sun Q."/>
            <person name="Zhang L."/>
            <person name="Zhou B."/>
            <person name="Peng R."/>
            <person name="Zhang X."/>
            <person name="Liu F."/>
        </authorList>
    </citation>
    <scope>NUCLEOTIDE SEQUENCE [LARGE SCALE GENOMIC DNA]</scope>
    <source>
        <strain evidence="3">cv. PA1801</strain>
    </source>
</reference>
<evidence type="ECO:0000313" key="3">
    <source>
        <dbReference type="Proteomes" id="UP000325315"/>
    </source>
</evidence>
<feature type="signal peptide" evidence="1">
    <location>
        <begin position="1"/>
        <end position="21"/>
    </location>
</feature>
<evidence type="ECO:0000256" key="1">
    <source>
        <dbReference type="SAM" id="SignalP"/>
    </source>
</evidence>